<keyword evidence="3" id="KW-1185">Reference proteome</keyword>
<gene>
    <name evidence="2" type="ORF">GOM49_10410</name>
</gene>
<reference evidence="2 3" key="1">
    <citation type="submission" date="2019-12" db="EMBL/GenBank/DDBJ databases">
        <title>Genome sequenceing of Clostridium bovifaecis.</title>
        <authorList>
            <person name="Yao Y."/>
        </authorList>
    </citation>
    <scope>NUCLEOTIDE SEQUENCE [LARGE SCALE GENOMIC DNA]</scope>
    <source>
        <strain evidence="2 3">BXX</strain>
    </source>
</reference>
<evidence type="ECO:0000313" key="3">
    <source>
        <dbReference type="Proteomes" id="UP000422764"/>
    </source>
</evidence>
<feature type="region of interest" description="Disordered" evidence="1">
    <location>
        <begin position="487"/>
        <end position="520"/>
    </location>
</feature>
<feature type="compositionally biased region" description="Basic and acidic residues" evidence="1">
    <location>
        <begin position="509"/>
        <end position="520"/>
    </location>
</feature>
<organism evidence="2 3">
    <name type="scientific">Clostridium bovifaecis</name>
    <dbReference type="NCBI Taxonomy" id="2184719"/>
    <lineage>
        <taxon>Bacteria</taxon>
        <taxon>Bacillati</taxon>
        <taxon>Bacillota</taxon>
        <taxon>Clostridia</taxon>
        <taxon>Eubacteriales</taxon>
        <taxon>Clostridiaceae</taxon>
        <taxon>Clostridium</taxon>
    </lineage>
</organism>
<accession>A0A6I6EWT8</accession>
<name>A0A6I6EWT8_9CLOT</name>
<dbReference type="EMBL" id="CP046522">
    <property type="protein sequence ID" value="QGU95446.1"/>
    <property type="molecule type" value="Genomic_DNA"/>
</dbReference>
<dbReference type="AlphaFoldDB" id="A0A6I6EWT8"/>
<evidence type="ECO:0000256" key="1">
    <source>
        <dbReference type="SAM" id="MobiDB-lite"/>
    </source>
</evidence>
<dbReference type="Proteomes" id="UP000422764">
    <property type="component" value="Chromosome"/>
</dbReference>
<protein>
    <submittedName>
        <fullName evidence="2">Uncharacterized protein</fullName>
    </submittedName>
</protein>
<evidence type="ECO:0000313" key="2">
    <source>
        <dbReference type="EMBL" id="QGU95446.1"/>
    </source>
</evidence>
<feature type="compositionally biased region" description="Gly residues" evidence="1">
    <location>
        <begin position="488"/>
        <end position="507"/>
    </location>
</feature>
<sequence length="627" mass="70578">MPIAWNFPSNNNSTITGISDAGIEAFKGSPYDSLAREICQNSLDACRDKSKAVKVEFHEFSIKVKDVPDSSNLYNALSNCFQYWKEYDNIKGQNFFKKALGLMNKGQVQILRISDYNTTGLDGAEKEVNSNWSNLIKGNGVSNKEGNAGGSFGIGKSAPFACSDLRTVFYSTLDIEGKRASQGVSRLTSFKYKDYTTLGVGYYGETEKNTPIMEMIKLDEDFLRNEPGTDIYILGFSKEFNWDIKILCAILDGFLVSIWRGLLEVKVNDVLLSKETLDNIFNTYYDYINENTRNYYEVLVSSNSNKTQWNFSGEGNVTLYLLQKEGFCRKVYMARKTGMKIFEQNRLSSFIQFAGILILEEDNINAIFKEMETPQHDKWEPNRASDKELANRYKKDLYREIKRLVNELQVISEDEALDIEGLGDYLTDDTVAADGDRGKKEGIENKINEVSISKVSIEKIKNGSFGTSKNSGEDGIIDIMGIEDENGEGQGVVNGGGESNDTSGGGKVSDVREDPKGKDNFQKEIKIQPISTRIFCSNKASNEYKLIFKLDRNVESGYIRFNIIGEQGEIEAEIIKAVNNNPQQSLKVKRNKVFVENLFKGIKNSITFNIHHDEYCTLGVGIYGFEK</sequence>
<proteinExistence type="predicted"/>